<keyword evidence="2" id="KW-1185">Reference proteome</keyword>
<sequence>MYLLKRAPFEKFGVRVGCGYPNGPPLVTGLSGVATRSKLKVGDIIQRMDGKEVASAEAATVAFARAGTSISLHVQRPEGGADAPLEGRAAEADAALIKLLHSHVGFCKLTCDAPSTAAIGNAHLLRASTVLNGETEKCMRVYGSRFCGINRDDDAVLISETDSAEAQESQFHRLWTAFINEDTALIAHFWNHYAPIYALRKYHDRTSGEMQLELLTAKPAQRPSRWITWEAMRGWLLQWNGYGILRFDRIEARRAV</sequence>
<organism evidence="1 2">
    <name type="scientific">Chrysochromulina tobinii</name>
    <dbReference type="NCBI Taxonomy" id="1460289"/>
    <lineage>
        <taxon>Eukaryota</taxon>
        <taxon>Haptista</taxon>
        <taxon>Haptophyta</taxon>
        <taxon>Prymnesiophyceae</taxon>
        <taxon>Prymnesiales</taxon>
        <taxon>Chrysochromulinaceae</taxon>
        <taxon>Chrysochromulina</taxon>
    </lineage>
</organism>
<dbReference type="AlphaFoldDB" id="A0A0M0JBR6"/>
<dbReference type="Gene3D" id="2.30.42.10">
    <property type="match status" value="1"/>
</dbReference>
<dbReference type="EMBL" id="JWZX01003168">
    <property type="protein sequence ID" value="KOO23668.1"/>
    <property type="molecule type" value="Genomic_DNA"/>
</dbReference>
<dbReference type="InterPro" id="IPR036034">
    <property type="entry name" value="PDZ_sf"/>
</dbReference>
<reference evidence="2" key="1">
    <citation type="journal article" date="2015" name="PLoS Genet.">
        <title>Genome Sequence and Transcriptome Analyses of Chrysochromulina tobin: Metabolic Tools for Enhanced Algal Fitness in the Prominent Order Prymnesiales (Haptophyceae).</title>
        <authorList>
            <person name="Hovde B.T."/>
            <person name="Deodato C.R."/>
            <person name="Hunsperger H.M."/>
            <person name="Ryken S.A."/>
            <person name="Yost W."/>
            <person name="Jha R.K."/>
            <person name="Patterson J."/>
            <person name="Monnat R.J. Jr."/>
            <person name="Barlow S.B."/>
            <person name="Starkenburg S.R."/>
            <person name="Cattolico R.A."/>
        </authorList>
    </citation>
    <scope>NUCLEOTIDE SEQUENCE</scope>
    <source>
        <strain evidence="2">CCMP291</strain>
    </source>
</reference>
<name>A0A0M0JBR6_9EUKA</name>
<comment type="caution">
    <text evidence="1">The sequence shown here is derived from an EMBL/GenBank/DDBJ whole genome shotgun (WGS) entry which is preliminary data.</text>
</comment>
<evidence type="ECO:0000313" key="1">
    <source>
        <dbReference type="EMBL" id="KOO23668.1"/>
    </source>
</evidence>
<gene>
    <name evidence="1" type="ORF">Ctob_003730</name>
</gene>
<proteinExistence type="predicted"/>
<evidence type="ECO:0008006" key="3">
    <source>
        <dbReference type="Google" id="ProtNLM"/>
    </source>
</evidence>
<dbReference type="Proteomes" id="UP000037460">
    <property type="component" value="Unassembled WGS sequence"/>
</dbReference>
<dbReference type="SUPFAM" id="SSF50156">
    <property type="entry name" value="PDZ domain-like"/>
    <property type="match status" value="1"/>
</dbReference>
<evidence type="ECO:0000313" key="2">
    <source>
        <dbReference type="Proteomes" id="UP000037460"/>
    </source>
</evidence>
<accession>A0A0M0JBR6</accession>
<protein>
    <recommendedName>
        <fullName evidence="3">PDZ domain-containing protein</fullName>
    </recommendedName>
</protein>